<organism evidence="1 2">
    <name type="scientific">Candidatus Rickettsia kedanie</name>
    <dbReference type="NCBI Taxonomy" id="3115352"/>
    <lineage>
        <taxon>Bacteria</taxon>
        <taxon>Pseudomonadati</taxon>
        <taxon>Pseudomonadota</taxon>
        <taxon>Alphaproteobacteria</taxon>
        <taxon>Rickettsiales</taxon>
        <taxon>Rickettsiaceae</taxon>
        <taxon>Rickettsieae</taxon>
        <taxon>Rickettsia</taxon>
        <taxon>spotted fever group</taxon>
    </lineage>
</organism>
<evidence type="ECO:0000313" key="2">
    <source>
        <dbReference type="Proteomes" id="UP001628124"/>
    </source>
</evidence>
<reference evidence="1 2" key="1">
    <citation type="journal article" date="2024" name="Microbiol. Immunol.">
        <title>Discovery of a novel spotted fever group Rickettsia, 'Candidatus Rickettsia kedanie,' in unfed larval chigger mites, Leptotrombidium scutellare.</title>
        <authorList>
            <person name="Ogawa M."/>
            <person name="Matsutani M."/>
            <person name="Katayama T."/>
            <person name="Takada N."/>
            <person name="Noda S."/>
            <person name="Takahashi M."/>
            <person name="Kageyama D."/>
            <person name="Hanaoka N."/>
            <person name="Ebihara H."/>
        </authorList>
    </citation>
    <scope>NUCLEOTIDE SEQUENCE [LARGE SCALE GENOMIC DNA]</scope>
    <source>
        <strain evidence="1 2">KNCP2-13</strain>
    </source>
</reference>
<dbReference type="Proteomes" id="UP001628124">
    <property type="component" value="Unassembled WGS sequence"/>
</dbReference>
<keyword evidence="2" id="KW-1185">Reference proteome</keyword>
<proteinExistence type="predicted"/>
<dbReference type="EMBL" id="BAABMM010000040">
    <property type="protein sequence ID" value="GAA5252827.1"/>
    <property type="molecule type" value="Genomic_DNA"/>
</dbReference>
<accession>A0ABP9TXT7</accession>
<sequence length="82" mass="8402">MRMTINNDVTADIEGVSNGSNNFVLTINQGNTITGAINSINTASTTINLRGSVTGPITNATTINFDGTGDTKLGATANTIDL</sequence>
<protein>
    <submittedName>
        <fullName evidence="1">Uncharacterized protein</fullName>
    </submittedName>
</protein>
<comment type="caution">
    <text evidence="1">The sequence shown here is derived from an EMBL/GenBank/DDBJ whole genome shotgun (WGS) entry which is preliminary data.</text>
</comment>
<name>A0ABP9TXT7_9RICK</name>
<evidence type="ECO:0000313" key="1">
    <source>
        <dbReference type="EMBL" id="GAA5252827.1"/>
    </source>
</evidence>
<gene>
    <name evidence="1" type="ORF">KNCP2_11150</name>
</gene>